<dbReference type="GO" id="GO:0016226">
    <property type="term" value="P:iron-sulfur cluster assembly"/>
    <property type="evidence" value="ECO:0007669"/>
    <property type="project" value="InterPro"/>
</dbReference>
<gene>
    <name evidence="4" type="primary">sufD</name>
    <name evidence="4" type="ORF">OUO13_02905</name>
</gene>
<keyword evidence="5" id="KW-1185">Reference proteome</keyword>
<dbReference type="InterPro" id="IPR037284">
    <property type="entry name" value="SUF_FeS_clus_asmbl_SufBD_sf"/>
</dbReference>
<organism evidence="4 5">
    <name type="scientific">Parathalassolituus penaei</name>
    <dbReference type="NCBI Taxonomy" id="2997323"/>
    <lineage>
        <taxon>Bacteria</taxon>
        <taxon>Pseudomonadati</taxon>
        <taxon>Pseudomonadota</taxon>
        <taxon>Gammaproteobacteria</taxon>
        <taxon>Oceanospirillales</taxon>
        <taxon>Oceanospirillaceae</taxon>
        <taxon>Parathalassolituus</taxon>
    </lineage>
</organism>
<protein>
    <submittedName>
        <fullName evidence="4">Fe-S cluster assembly protein SufD</fullName>
    </submittedName>
</protein>
<dbReference type="RefSeq" id="WP_283172341.1">
    <property type="nucleotide sequence ID" value="NZ_JAPNOA010000013.1"/>
</dbReference>
<dbReference type="Pfam" id="PF19295">
    <property type="entry name" value="SufBD_N"/>
    <property type="match status" value="1"/>
</dbReference>
<evidence type="ECO:0000313" key="5">
    <source>
        <dbReference type="Proteomes" id="UP001150830"/>
    </source>
</evidence>
<dbReference type="InterPro" id="IPR000825">
    <property type="entry name" value="SUF_FeS_clus_asmbl_SufBD_core"/>
</dbReference>
<accession>A0A9X3EAT9</accession>
<dbReference type="PANTHER" id="PTHR43575:SF1">
    <property type="entry name" value="PROTEIN ABCI7, CHLOROPLASTIC"/>
    <property type="match status" value="1"/>
</dbReference>
<proteinExistence type="inferred from homology"/>
<dbReference type="InterPro" id="IPR045595">
    <property type="entry name" value="SufBD_N"/>
</dbReference>
<dbReference type="SUPFAM" id="SSF101960">
    <property type="entry name" value="Stabilizer of iron transporter SufD"/>
    <property type="match status" value="1"/>
</dbReference>
<dbReference type="InterPro" id="IPR055346">
    <property type="entry name" value="Fe-S_cluster_assembly_SufBD"/>
</dbReference>
<comment type="caution">
    <text evidence="4">The sequence shown here is derived from an EMBL/GenBank/DDBJ whole genome shotgun (WGS) entry which is preliminary data.</text>
</comment>
<dbReference type="EMBL" id="JAPNOA010000013">
    <property type="protein sequence ID" value="MCY0964122.1"/>
    <property type="molecule type" value="Genomic_DNA"/>
</dbReference>
<evidence type="ECO:0000259" key="3">
    <source>
        <dbReference type="Pfam" id="PF19295"/>
    </source>
</evidence>
<dbReference type="NCBIfam" id="TIGR01981">
    <property type="entry name" value="sufD"/>
    <property type="match status" value="1"/>
</dbReference>
<feature type="domain" description="SUF system FeS cluster assembly SufBD core" evidence="2">
    <location>
        <begin position="179"/>
        <end position="410"/>
    </location>
</feature>
<sequence>MADTNTGSFQSEQLARLQSVSGLQWLADINRAGAEAFAAAAWPTRKTEAWKYCSLRALNDNSHSAPAPVAAVAQNDVQQAASVAGLDAARLVLVNGQVNTALSDALALQQVTLFSQADAAQQDLILTHLGQTGHAHPSQHLFNQLNAAALNEGVLVHVGRNSRLEKPLQLVSLTTTAEQAFSVEQRVLVVLETGAELTLIEQFASLDSNSADQSFTNNLTELVIGDNARLTHYRLNLMQEAAVFVGSSQVNLKRDANYQGFHLGLGSQMTRNDILVRHTAGGSHCEMSGVYVPQGSQIIDFHTSIEHEVPHCTSNEVFRGIINDQARAAFNGRIHIHPKAQKTLAELSNKNLLLTNKAEINTKPELEIYADDVKCAHGATVAQLDDKARFYLQSRGISEQEAQVMLSFGFINELLDALPHEAIGHWLRPLLAQRFGRPQAFDEDLVETV</sequence>
<name>A0A9X3EAT9_9GAMM</name>
<dbReference type="PANTHER" id="PTHR43575">
    <property type="entry name" value="PROTEIN ABCI7, CHLOROPLASTIC"/>
    <property type="match status" value="1"/>
</dbReference>
<reference evidence="4" key="1">
    <citation type="submission" date="2022-11" db="EMBL/GenBank/DDBJ databases">
        <title>Parathalassolutuus dongxingensis gen. nov., sp. nov., a novel member of family Oceanospirillaceae isolated from a coastal shrimp pond in Guangxi, China.</title>
        <authorList>
            <person name="Chen H."/>
        </authorList>
    </citation>
    <scope>NUCLEOTIDE SEQUENCE</scope>
    <source>
        <strain evidence="4">G-43</strain>
    </source>
</reference>
<dbReference type="Pfam" id="PF01458">
    <property type="entry name" value="SUFBD_core"/>
    <property type="match status" value="1"/>
</dbReference>
<dbReference type="AlphaFoldDB" id="A0A9X3EAT9"/>
<dbReference type="Proteomes" id="UP001150830">
    <property type="component" value="Unassembled WGS sequence"/>
</dbReference>
<evidence type="ECO:0000256" key="1">
    <source>
        <dbReference type="ARBA" id="ARBA00043967"/>
    </source>
</evidence>
<comment type="similarity">
    <text evidence="1">Belongs to the iron-sulfur cluster assembly SufBD family.</text>
</comment>
<dbReference type="InterPro" id="IPR011542">
    <property type="entry name" value="SUF_FeS_clus_asmbl_SufD"/>
</dbReference>
<feature type="domain" description="SUF system FeS cluster assembly SufBD N-terminal" evidence="3">
    <location>
        <begin position="28"/>
        <end position="170"/>
    </location>
</feature>
<evidence type="ECO:0000259" key="2">
    <source>
        <dbReference type="Pfam" id="PF01458"/>
    </source>
</evidence>
<evidence type="ECO:0000313" key="4">
    <source>
        <dbReference type="EMBL" id="MCY0964122.1"/>
    </source>
</evidence>